<dbReference type="InterPro" id="IPR036188">
    <property type="entry name" value="FAD/NAD-bd_sf"/>
</dbReference>
<sequence length="521" mass="55639">MSETTYDVAIIGGGHNGLVAAGYLAKAGLSVVVLEKQDVFGGAAISAQSFKGIEARLSRYSYLVSLLPTQIIKDLGLEVELAPRRYGSFTPDGATGNGLLIDKDDEAATAQSFASVDAASDFERWNAFYSKTGVIAQKLFGTVLEPLRKASDVAELVGPELWQEFFANPIGETVEATFESDLVRGVVMTDAFIGTFAPNIDPALDANKCFLYHVIGNETGEWSIPVGGMGAVTKSMANRARELGAELRSGCEVLSIDDNRAVTYRQDGQTKMLSARYLLANVSEPVLKKLLGKETTHNIEGAQVKVNMLLKRLPKLKAGIDPVAAFGGTFHINEGYEQLQSAYDQAAKGEIPNPLPCEIYCHSLTDPSILGAELQASGAQTLTVFALHTPHSLLNGRDHDEMRAALELAAIHSINSVLAEDIRDLLLTDSDGKPCIETKTTQDLEDALGLPGGNIFHAPLSWPFVEDDDALESPAQRWGVESGFSGILFCGSTARRGGAVSGIAGHNAAMAVLESVPTRLL</sequence>
<dbReference type="PANTHER" id="PTHR10668">
    <property type="entry name" value="PHYTOENE DEHYDROGENASE"/>
    <property type="match status" value="1"/>
</dbReference>
<dbReference type="Pfam" id="PF13450">
    <property type="entry name" value="NAD_binding_8"/>
    <property type="match status" value="1"/>
</dbReference>
<reference evidence="1" key="1">
    <citation type="submission" date="2020-05" db="EMBL/GenBank/DDBJ databases">
        <authorList>
            <person name="Chiriac C."/>
            <person name="Salcher M."/>
            <person name="Ghai R."/>
            <person name="Kavagutti S V."/>
        </authorList>
    </citation>
    <scope>NUCLEOTIDE SEQUENCE</scope>
</reference>
<evidence type="ECO:0000313" key="1">
    <source>
        <dbReference type="EMBL" id="CAB4951242.1"/>
    </source>
</evidence>
<protein>
    <submittedName>
        <fullName evidence="1">Unannotated protein</fullName>
    </submittedName>
</protein>
<organism evidence="1">
    <name type="scientific">freshwater metagenome</name>
    <dbReference type="NCBI Taxonomy" id="449393"/>
    <lineage>
        <taxon>unclassified sequences</taxon>
        <taxon>metagenomes</taxon>
        <taxon>ecological metagenomes</taxon>
    </lineage>
</organism>
<gene>
    <name evidence="1" type="ORF">UFOPK3837_00444</name>
</gene>
<dbReference type="AlphaFoldDB" id="A0A6J7KAC0"/>
<proteinExistence type="predicted"/>
<dbReference type="Gene3D" id="3.50.50.60">
    <property type="entry name" value="FAD/NAD(P)-binding domain"/>
    <property type="match status" value="2"/>
</dbReference>
<name>A0A6J7KAC0_9ZZZZ</name>
<dbReference type="GO" id="GO:0005829">
    <property type="term" value="C:cytosol"/>
    <property type="evidence" value="ECO:0007669"/>
    <property type="project" value="TreeGrafter"/>
</dbReference>
<dbReference type="PANTHER" id="PTHR10668:SF103">
    <property type="entry name" value="PYRIDINE NUCLEOTIDE-DISULFIDE OXIDOREDUCTASE DOMAIN-CONTAINING PROTEIN 2"/>
    <property type="match status" value="1"/>
</dbReference>
<accession>A0A6J7KAC0</accession>
<dbReference type="SUPFAM" id="SSF51905">
    <property type="entry name" value="FAD/NAD(P)-binding domain"/>
    <property type="match status" value="1"/>
</dbReference>
<dbReference type="EMBL" id="CAFBNO010000011">
    <property type="protein sequence ID" value="CAB4951242.1"/>
    <property type="molecule type" value="Genomic_DNA"/>
</dbReference>